<dbReference type="GO" id="GO:0005576">
    <property type="term" value="C:extracellular region"/>
    <property type="evidence" value="ECO:0007669"/>
    <property type="project" value="InterPro"/>
</dbReference>
<dbReference type="InterPro" id="IPR036508">
    <property type="entry name" value="Chitin-bd_dom_sf"/>
</dbReference>
<feature type="region of interest" description="Disordered" evidence="1">
    <location>
        <begin position="621"/>
        <end position="666"/>
    </location>
</feature>
<feature type="compositionally biased region" description="Polar residues" evidence="1">
    <location>
        <begin position="550"/>
        <end position="561"/>
    </location>
</feature>
<feature type="compositionally biased region" description="Low complexity" evidence="1">
    <location>
        <begin position="283"/>
        <end position="349"/>
    </location>
</feature>
<feature type="compositionally biased region" description="Low complexity" evidence="1">
    <location>
        <begin position="186"/>
        <end position="197"/>
    </location>
</feature>
<feature type="chain" id="PRO_5027865764" evidence="2">
    <location>
        <begin position="20"/>
        <end position="919"/>
    </location>
</feature>
<dbReference type="PANTHER" id="PTHR22933">
    <property type="entry name" value="FI18007P1-RELATED"/>
    <property type="match status" value="1"/>
</dbReference>
<feature type="region of interest" description="Disordered" evidence="1">
    <location>
        <begin position="509"/>
        <end position="606"/>
    </location>
</feature>
<dbReference type="InterPro" id="IPR052976">
    <property type="entry name" value="Scoloptoxin-like"/>
</dbReference>
<dbReference type="GO" id="GO:0008061">
    <property type="term" value="F:chitin binding"/>
    <property type="evidence" value="ECO:0007669"/>
    <property type="project" value="InterPro"/>
</dbReference>
<keyword evidence="2" id="KW-0732">Signal</keyword>
<dbReference type="Pfam" id="PF01607">
    <property type="entry name" value="CBM_14"/>
    <property type="match status" value="1"/>
</dbReference>
<dbReference type="OrthoDB" id="6434376at2759"/>
<dbReference type="AlphaFoldDB" id="A0A6P7FC76"/>
<feature type="compositionally biased region" description="Basic and acidic residues" evidence="1">
    <location>
        <begin position="562"/>
        <end position="574"/>
    </location>
</feature>
<evidence type="ECO:0000256" key="2">
    <source>
        <dbReference type="SAM" id="SignalP"/>
    </source>
</evidence>
<feature type="region of interest" description="Disordered" evidence="1">
    <location>
        <begin position="724"/>
        <end position="919"/>
    </location>
</feature>
<organism evidence="4">
    <name type="scientific">Diabrotica virgifera virgifera</name>
    <name type="common">western corn rootworm</name>
    <dbReference type="NCBI Taxonomy" id="50390"/>
    <lineage>
        <taxon>Eukaryota</taxon>
        <taxon>Metazoa</taxon>
        <taxon>Ecdysozoa</taxon>
        <taxon>Arthropoda</taxon>
        <taxon>Hexapoda</taxon>
        <taxon>Insecta</taxon>
        <taxon>Pterygota</taxon>
        <taxon>Neoptera</taxon>
        <taxon>Endopterygota</taxon>
        <taxon>Coleoptera</taxon>
        <taxon>Polyphaga</taxon>
        <taxon>Cucujiformia</taxon>
        <taxon>Chrysomeloidea</taxon>
        <taxon>Chrysomelidae</taxon>
        <taxon>Galerucinae</taxon>
        <taxon>Diabroticina</taxon>
        <taxon>Diabroticites</taxon>
        <taxon>Diabrotica</taxon>
    </lineage>
</organism>
<protein>
    <submittedName>
        <fullName evidence="4">GATA zinc finger domain-containing protein 14-like isoform X1</fullName>
    </submittedName>
</protein>
<dbReference type="RefSeq" id="XP_028131073.1">
    <property type="nucleotide sequence ID" value="XM_028275272.1"/>
</dbReference>
<dbReference type="KEGG" id="dvv:114326823"/>
<feature type="compositionally biased region" description="Low complexity" evidence="1">
    <location>
        <begin position="590"/>
        <end position="600"/>
    </location>
</feature>
<dbReference type="PROSITE" id="PS50940">
    <property type="entry name" value="CHIT_BIND_II"/>
    <property type="match status" value="1"/>
</dbReference>
<proteinExistence type="predicted"/>
<feature type="compositionally biased region" description="Low complexity" evidence="1">
    <location>
        <begin position="356"/>
        <end position="381"/>
    </location>
</feature>
<name>A0A6P7FC76_DIAVI</name>
<feature type="region of interest" description="Disordered" evidence="1">
    <location>
        <begin position="151"/>
        <end position="389"/>
    </location>
</feature>
<reference evidence="4" key="1">
    <citation type="submission" date="2025-08" db="UniProtKB">
        <authorList>
            <consortium name="RefSeq"/>
        </authorList>
    </citation>
    <scope>IDENTIFICATION</scope>
    <source>
        <tissue evidence="4">Whole insect</tissue>
    </source>
</reference>
<feature type="compositionally biased region" description="Polar residues" evidence="1">
    <location>
        <begin position="428"/>
        <end position="486"/>
    </location>
</feature>
<gene>
    <name evidence="4" type="primary">LOC114326823</name>
</gene>
<feature type="compositionally biased region" description="Polar residues" evidence="1">
    <location>
        <begin position="767"/>
        <end position="786"/>
    </location>
</feature>
<feature type="compositionally biased region" description="Basic residues" evidence="1">
    <location>
        <begin position="223"/>
        <end position="233"/>
    </location>
</feature>
<feature type="compositionally biased region" description="Polar residues" evidence="1">
    <location>
        <begin position="514"/>
        <end position="542"/>
    </location>
</feature>
<evidence type="ECO:0000313" key="4">
    <source>
        <dbReference type="RefSeq" id="XP_028131073.1"/>
    </source>
</evidence>
<dbReference type="InParanoid" id="A0A6P7FC76"/>
<accession>A0A6P7FC76</accession>
<feature type="signal peptide" evidence="2">
    <location>
        <begin position="1"/>
        <end position="19"/>
    </location>
</feature>
<evidence type="ECO:0000256" key="1">
    <source>
        <dbReference type="SAM" id="MobiDB-lite"/>
    </source>
</evidence>
<evidence type="ECO:0000259" key="3">
    <source>
        <dbReference type="PROSITE" id="PS50940"/>
    </source>
</evidence>
<dbReference type="SUPFAM" id="SSF57625">
    <property type="entry name" value="Invertebrate chitin-binding proteins"/>
    <property type="match status" value="1"/>
</dbReference>
<feature type="compositionally biased region" description="Low complexity" evidence="1">
    <location>
        <begin position="234"/>
        <end position="274"/>
    </location>
</feature>
<feature type="region of interest" description="Disordered" evidence="1">
    <location>
        <begin position="428"/>
        <end position="489"/>
    </location>
</feature>
<sequence>MKGASVLFFLGICTNWALAVFLNHRPFPTYSLENMPDTSFSCRDKILGGYYADADAQCQMFHICVKVAGIGIQDFRFLCPNGTAFDQDHQICAEWEDIDCDATTLYYSSDNFDLYRLGSGFESKPHKYGEDEETFALQRAETGDARINREQQAKVVDQTKQPKTFSAAPRQKYNNNNNNEREIFKSSSSSNFYNNRNNGKERDEDYDDNVNINQNQDYEQKRKVVRNKSRRPVQNRNEQNENNQNANKNNEYNRNQNNEYNRNQNNEYNRNNQNESRKENRNNEYNNRNNEYNRNQNNNYNRNQNNDNNRNQNNDSNRNQNNDYNRNQNNDYNRNQNNDYNRNQNTDYNKNQNTDYNRNQNTDYNKNQNNNTYYNDYNKNNQAAQTRRPVTKFTGFVNNFAGSYEPTTSRPTSTTLNSEQYTTAINNYKSRNGQRRPQTSEYTDSPVYTISTPAPFRQQQYNSPPSRSTNNAQYTSAAPKQSTNYDDNYDIPKVKSTVAQDYNTQYDIPKVKPASSTGTQYNTQKTTVSQYETTKTKQTFKSPGSERTENYPSNNPKYTSNFEKKPTTPFKQDENYPTTLNPKPFSVSINNNNNNNNNNNFPTTFAPRTNAAYSQIAQQTSNYNQNRQSTQNSPSSFNSTPRSTPFTQYTPTVPKLSSTTPVSRSQFKLARSSDDLLDIKVLRSSRFDETQYDDGSYSSKYDYDGDRRDDEFLKTAHSQNIAASRNELQRTSNNKQQTTQSASQPSRTTYDVPKTYPSTPKDVPRINPSTSQFTKDTPRTYPSTAVTKDVPRTYQSSQVTKDVPRTYPSTPQVTKDVPRTYPLIPQVTKDSQRTYPSTPQATKDVSRTFPSSSQATKGSSQTFAPTSQATESPKTSSQPVNKRPAPRKKDYDYAYYDTGVASEPDYEIDTEIKKSTVKN</sequence>
<feature type="domain" description="Chitin-binding type-2" evidence="3">
    <location>
        <begin position="39"/>
        <end position="102"/>
    </location>
</feature>
<dbReference type="SMART" id="SM00494">
    <property type="entry name" value="ChtBD2"/>
    <property type="match status" value="1"/>
</dbReference>
<feature type="compositionally biased region" description="Polar residues" evidence="1">
    <location>
        <begin position="729"/>
        <end position="749"/>
    </location>
</feature>
<dbReference type="PANTHER" id="PTHR22933:SF47">
    <property type="entry name" value="CPAP1-I"/>
    <property type="match status" value="1"/>
</dbReference>
<feature type="compositionally biased region" description="Basic and acidic residues" evidence="1">
    <location>
        <begin position="910"/>
        <end position="919"/>
    </location>
</feature>
<dbReference type="InterPro" id="IPR002557">
    <property type="entry name" value="Chitin-bd_dom"/>
</dbReference>
<feature type="compositionally biased region" description="Polar residues" evidence="1">
    <location>
        <begin position="833"/>
        <end position="880"/>
    </location>
</feature>